<evidence type="ECO:0000313" key="7">
    <source>
        <dbReference type="Proteomes" id="UP000188246"/>
    </source>
</evidence>
<dbReference type="RefSeq" id="WP_077275198.1">
    <property type="nucleotide sequence ID" value="NZ_CP019609.1"/>
</dbReference>
<dbReference type="EC" id="3.1.3.48" evidence="5"/>
<evidence type="ECO:0000256" key="3">
    <source>
        <dbReference type="ARBA" id="ARBA00022912"/>
    </source>
</evidence>
<dbReference type="Gene3D" id="3.20.20.140">
    <property type="entry name" value="Metal-dependent hydrolases"/>
    <property type="match status" value="1"/>
</dbReference>
<dbReference type="KEGG" id="vpi:BW732_01895"/>
<dbReference type="GO" id="GO:0030145">
    <property type="term" value="F:manganese ion binding"/>
    <property type="evidence" value="ECO:0007669"/>
    <property type="project" value="UniProtKB-UniRule"/>
</dbReference>
<evidence type="ECO:0000313" key="6">
    <source>
        <dbReference type="EMBL" id="AQP53101.1"/>
    </source>
</evidence>
<gene>
    <name evidence="6" type="ORF">BW732_01895</name>
</gene>
<name>A0A1Q2D466_9ENTE</name>
<dbReference type="STRING" id="633807.BW732_01895"/>
<keyword evidence="7" id="KW-1185">Reference proteome</keyword>
<evidence type="ECO:0000256" key="2">
    <source>
        <dbReference type="ARBA" id="ARBA00022801"/>
    </source>
</evidence>
<dbReference type="InterPro" id="IPR016195">
    <property type="entry name" value="Pol/histidinol_Pase-like"/>
</dbReference>
<evidence type="ECO:0000256" key="5">
    <source>
        <dbReference type="PIRNR" id="PIRNR016557"/>
    </source>
</evidence>
<sequence length="255" mass="28570">MTVDIHCHILPGVDDGAKTLEDSLEMARVAVSEGITHILCTPHHNNGVFTNEKDTVITQVQDLQDALDDAGIPLIVLEGQEVRLSGDLLDRIKKDTILFADLNNIYILIEFPAATVPAYAEQVLFDLCTNGYTPIIVHPERNTAIIHNPNILLPFIEMGCITQVTNASYVGEFGKEIEKTAKLLIKHNYAHLLASDAHNTERRGFFTAEALAKLEKEFGEEKLEYFKQTAKDVINGDRTHTLPEKEYRKKFLGLF</sequence>
<comment type="similarity">
    <text evidence="1 5">Belongs to the metallo-dependent hydrolases superfamily. CpsB/CapC family.</text>
</comment>
<reference evidence="6 7" key="1">
    <citation type="journal article" date="2010" name="Int. J. Syst. Evol. Microbiol.">
        <title>Vagococcus penaei sp. nov., isolated from spoilage microbiota of cooked shrimp (Penaeus vannamei).</title>
        <authorList>
            <person name="Jaffres E."/>
            <person name="Prevost H."/>
            <person name="Rossero A."/>
            <person name="Joffraud J.J."/>
            <person name="Dousset X."/>
        </authorList>
    </citation>
    <scope>NUCLEOTIDE SEQUENCE [LARGE SCALE GENOMIC DNA]</scope>
    <source>
        <strain evidence="6 7">CD276</strain>
    </source>
</reference>
<dbReference type="PANTHER" id="PTHR39181">
    <property type="entry name" value="TYROSINE-PROTEIN PHOSPHATASE YWQE"/>
    <property type="match status" value="1"/>
</dbReference>
<dbReference type="InterPro" id="IPR016667">
    <property type="entry name" value="Caps_polysacc_synth_CpsB/CapC"/>
</dbReference>
<protein>
    <recommendedName>
        <fullName evidence="5">Tyrosine-protein phosphatase</fullName>
        <ecNumber evidence="5">3.1.3.48</ecNumber>
    </recommendedName>
</protein>
<evidence type="ECO:0000256" key="4">
    <source>
        <dbReference type="ARBA" id="ARBA00051722"/>
    </source>
</evidence>
<dbReference type="Proteomes" id="UP000188246">
    <property type="component" value="Chromosome"/>
</dbReference>
<dbReference type="SUPFAM" id="SSF89550">
    <property type="entry name" value="PHP domain-like"/>
    <property type="match status" value="1"/>
</dbReference>
<dbReference type="EMBL" id="CP019609">
    <property type="protein sequence ID" value="AQP53101.1"/>
    <property type="molecule type" value="Genomic_DNA"/>
</dbReference>
<dbReference type="GO" id="GO:0004725">
    <property type="term" value="F:protein tyrosine phosphatase activity"/>
    <property type="evidence" value="ECO:0007669"/>
    <property type="project" value="UniProtKB-UniRule"/>
</dbReference>
<dbReference type="AlphaFoldDB" id="A0A1Q2D466"/>
<accession>A0A1Q2D466</accession>
<dbReference type="PIRSF" id="PIRSF016557">
    <property type="entry name" value="Caps_synth_CpsB"/>
    <property type="match status" value="1"/>
</dbReference>
<proteinExistence type="inferred from homology"/>
<keyword evidence="2 5" id="KW-0378">Hydrolase</keyword>
<dbReference type="PANTHER" id="PTHR39181:SF1">
    <property type="entry name" value="TYROSINE-PROTEIN PHOSPHATASE YWQE"/>
    <property type="match status" value="1"/>
</dbReference>
<evidence type="ECO:0000256" key="1">
    <source>
        <dbReference type="ARBA" id="ARBA00005750"/>
    </source>
</evidence>
<comment type="catalytic activity">
    <reaction evidence="4 5">
        <text>O-phospho-L-tyrosyl-[protein] + H2O = L-tyrosyl-[protein] + phosphate</text>
        <dbReference type="Rhea" id="RHEA:10684"/>
        <dbReference type="Rhea" id="RHEA-COMP:10136"/>
        <dbReference type="Rhea" id="RHEA-COMP:20101"/>
        <dbReference type="ChEBI" id="CHEBI:15377"/>
        <dbReference type="ChEBI" id="CHEBI:43474"/>
        <dbReference type="ChEBI" id="CHEBI:46858"/>
        <dbReference type="ChEBI" id="CHEBI:61978"/>
        <dbReference type="EC" id="3.1.3.48"/>
    </reaction>
</comment>
<organism evidence="6 7">
    <name type="scientific">Vagococcus penaei</name>
    <dbReference type="NCBI Taxonomy" id="633807"/>
    <lineage>
        <taxon>Bacteria</taxon>
        <taxon>Bacillati</taxon>
        <taxon>Bacillota</taxon>
        <taxon>Bacilli</taxon>
        <taxon>Lactobacillales</taxon>
        <taxon>Enterococcaceae</taxon>
        <taxon>Vagococcus</taxon>
    </lineage>
</organism>
<dbReference type="OrthoDB" id="9788539at2"/>
<dbReference type="Pfam" id="PF19567">
    <property type="entry name" value="CpsB_CapC"/>
    <property type="match status" value="1"/>
</dbReference>
<keyword evidence="3 5" id="KW-0904">Protein phosphatase</keyword>